<reference evidence="3 4" key="1">
    <citation type="journal article" date="2012" name="Science">
        <title>The Paleozoic origin of enzymatic lignin decomposition reconstructed from 31 fungal genomes.</title>
        <authorList>
            <person name="Floudas D."/>
            <person name="Binder M."/>
            <person name="Riley R."/>
            <person name="Barry K."/>
            <person name="Blanchette R.A."/>
            <person name="Henrissat B."/>
            <person name="Martinez A.T."/>
            <person name="Otillar R."/>
            <person name="Spatafora J.W."/>
            <person name="Yadav J.S."/>
            <person name="Aerts A."/>
            <person name="Benoit I."/>
            <person name="Boyd A."/>
            <person name="Carlson A."/>
            <person name="Copeland A."/>
            <person name="Coutinho P.M."/>
            <person name="de Vries R.P."/>
            <person name="Ferreira P."/>
            <person name="Findley K."/>
            <person name="Foster B."/>
            <person name="Gaskell J."/>
            <person name="Glotzer D."/>
            <person name="Gorecki P."/>
            <person name="Heitman J."/>
            <person name="Hesse C."/>
            <person name="Hori C."/>
            <person name="Igarashi K."/>
            <person name="Jurgens J.A."/>
            <person name="Kallen N."/>
            <person name="Kersten P."/>
            <person name="Kohler A."/>
            <person name="Kuees U."/>
            <person name="Kumar T.K.A."/>
            <person name="Kuo A."/>
            <person name="LaButti K."/>
            <person name="Larrondo L.F."/>
            <person name="Lindquist E."/>
            <person name="Ling A."/>
            <person name="Lombard V."/>
            <person name="Lucas S."/>
            <person name="Lundell T."/>
            <person name="Martin R."/>
            <person name="McLaughlin D.J."/>
            <person name="Morgenstern I."/>
            <person name="Morin E."/>
            <person name="Murat C."/>
            <person name="Nagy L.G."/>
            <person name="Nolan M."/>
            <person name="Ohm R.A."/>
            <person name="Patyshakuliyeva A."/>
            <person name="Rokas A."/>
            <person name="Ruiz-Duenas F.J."/>
            <person name="Sabat G."/>
            <person name="Salamov A."/>
            <person name="Samejima M."/>
            <person name="Schmutz J."/>
            <person name="Slot J.C."/>
            <person name="St John F."/>
            <person name="Stenlid J."/>
            <person name="Sun H."/>
            <person name="Sun S."/>
            <person name="Syed K."/>
            <person name="Tsang A."/>
            <person name="Wiebenga A."/>
            <person name="Young D."/>
            <person name="Pisabarro A."/>
            <person name="Eastwood D.C."/>
            <person name="Martin F."/>
            <person name="Cullen D."/>
            <person name="Grigoriev I.V."/>
            <person name="Hibbett D.S."/>
        </authorList>
    </citation>
    <scope>NUCLEOTIDE SEQUENCE [LARGE SCALE GENOMIC DNA]</scope>
    <source>
        <strain evidence="3 4">LYAD-421 SS1</strain>
    </source>
</reference>
<feature type="domain" description="DUF6532" evidence="2">
    <location>
        <begin position="81"/>
        <end position="165"/>
    </location>
</feature>
<dbReference type="AlphaFoldDB" id="R7SIF8"/>
<evidence type="ECO:0000313" key="4">
    <source>
        <dbReference type="Proteomes" id="UP000053319"/>
    </source>
</evidence>
<organism evidence="3 4">
    <name type="scientific">Dichomitus squalens (strain LYAD-421)</name>
    <name type="common">Western red white-rot fungus</name>
    <dbReference type="NCBI Taxonomy" id="732165"/>
    <lineage>
        <taxon>Eukaryota</taxon>
        <taxon>Fungi</taxon>
        <taxon>Dikarya</taxon>
        <taxon>Basidiomycota</taxon>
        <taxon>Agaricomycotina</taxon>
        <taxon>Agaricomycetes</taxon>
        <taxon>Polyporales</taxon>
        <taxon>Polyporaceae</taxon>
        <taxon>Dichomitus</taxon>
    </lineage>
</organism>
<name>R7SIF8_DICSQ</name>
<evidence type="ECO:0000313" key="3">
    <source>
        <dbReference type="EMBL" id="EJF55510.1"/>
    </source>
</evidence>
<dbReference type="EMBL" id="JH719582">
    <property type="protein sequence ID" value="EJF55510.1"/>
    <property type="molecule type" value="Genomic_DNA"/>
</dbReference>
<dbReference type="GeneID" id="18840282"/>
<dbReference type="OMA" id="HICEWST"/>
<dbReference type="InterPro" id="IPR045341">
    <property type="entry name" value="DUF6532"/>
</dbReference>
<evidence type="ECO:0000259" key="2">
    <source>
        <dbReference type="Pfam" id="PF20149"/>
    </source>
</evidence>
<dbReference type="HOGENOM" id="CLU_1189889_0_0_1"/>
<evidence type="ECO:0000256" key="1">
    <source>
        <dbReference type="SAM" id="MobiDB-lite"/>
    </source>
</evidence>
<sequence length="233" mass="26143">MAHDYVDDIKGLLIEARSYYSCYLFTEELFPGPSKQREFVIRAWNATCAACETLPLYALSERMIRIIGARKSSVFDISMGRKEKYSEHALIGRSLEIALFPNTRTGLGFMHPEFFDPIPDQLLAFLHTVIHAHICEWSTGRHIREDFTATKNETFYIGFLADLRSYGSKNPSAWLNIRKRMYSRAFQASGGAKLQAQTTRISTAAIDAAQAELEGRTGLTDSEDEGEVGATVA</sequence>
<feature type="region of interest" description="Disordered" evidence="1">
    <location>
        <begin position="214"/>
        <end position="233"/>
    </location>
</feature>
<protein>
    <recommendedName>
        <fullName evidence="2">DUF6532 domain-containing protein</fullName>
    </recommendedName>
</protein>
<proteinExistence type="predicted"/>
<dbReference type="RefSeq" id="XP_007371753.1">
    <property type="nucleotide sequence ID" value="XM_007371691.1"/>
</dbReference>
<dbReference type="Pfam" id="PF20149">
    <property type="entry name" value="DUF6532"/>
    <property type="match status" value="1"/>
</dbReference>
<dbReference type="OrthoDB" id="2739177at2759"/>
<dbReference type="Proteomes" id="UP000053319">
    <property type="component" value="Unassembled WGS sequence"/>
</dbReference>
<gene>
    <name evidence="3" type="ORF">DICSQDRAFT_175820</name>
</gene>
<dbReference type="KEGG" id="dsq:DICSQDRAFT_175820"/>
<accession>R7SIF8</accession>